<name>A0ABW6ZAV8_9HYPH</name>
<gene>
    <name evidence="2" type="ORF">V5F30_00995</name>
</gene>
<sequence length="320" mass="33865">MVLTAASAARAKESDRPFLAYLASWSEVTTQAPAETLLARLPGYFTHVALGFVKPDLAYSGNLDLAGTGLAFPYSGAVLKGAIAELKARHPSVRVLLAVGGWGYFGWDARDFRALAQLVRDLGADGVDLDYETADAGCVRKPEGGIACADDPRSIAVLADLRAALPRPFVVSVAAWSVGAYGEGRFASAEPRFGPFVGMMRAMLKAPEAQGIDLVSIMSYDAGPTYSPEEAFRAYRSLWRGPLALGIAVMPSEAGGPRFTIDRTARLLTQVMADPKAGAMLYGLGLVPPGPTSPDNPDYRSLSLAICVTLERPGCDQPVP</sequence>
<feature type="domain" description="GH18" evidence="1">
    <location>
        <begin position="20"/>
        <end position="222"/>
    </location>
</feature>
<dbReference type="Pfam" id="PF00704">
    <property type="entry name" value="Glyco_hydro_18"/>
    <property type="match status" value="1"/>
</dbReference>
<reference evidence="2 3" key="1">
    <citation type="submission" date="2024-02" db="EMBL/GenBank/DDBJ databases">
        <title>Expansion and revision of Xanthobacter and proposal of Roseixanthobacter gen. nov.</title>
        <authorList>
            <person name="Soltysiak M.P.M."/>
            <person name="Jalihal A."/>
            <person name="Ory A."/>
            <person name="Chrisophersen C."/>
            <person name="Lee A.D."/>
            <person name="Boulton J."/>
            <person name="Springer M."/>
        </authorList>
    </citation>
    <scope>NUCLEOTIDE SEQUENCE [LARGE SCALE GENOMIC DNA]</scope>
    <source>
        <strain evidence="2 3">CB5</strain>
    </source>
</reference>
<comment type="caution">
    <text evidence="2">The sequence shown here is derived from an EMBL/GenBank/DDBJ whole genome shotgun (WGS) entry which is preliminary data.</text>
</comment>
<protein>
    <submittedName>
        <fullName evidence="2">Glycoside hydrolase family 18 protein</fullName>
    </submittedName>
</protein>
<dbReference type="SUPFAM" id="SSF51445">
    <property type="entry name" value="(Trans)glycosidases"/>
    <property type="match status" value="1"/>
</dbReference>
<accession>A0ABW6ZAV8</accession>
<keyword evidence="3" id="KW-1185">Reference proteome</keyword>
<dbReference type="EMBL" id="JBAFUR010000001">
    <property type="protein sequence ID" value="MFG1250759.1"/>
    <property type="molecule type" value="Genomic_DNA"/>
</dbReference>
<evidence type="ECO:0000313" key="2">
    <source>
        <dbReference type="EMBL" id="MFG1250759.1"/>
    </source>
</evidence>
<evidence type="ECO:0000313" key="3">
    <source>
        <dbReference type="Proteomes" id="UP001604043"/>
    </source>
</evidence>
<dbReference type="CDD" id="cd00598">
    <property type="entry name" value="GH18_chitinase-like"/>
    <property type="match status" value="1"/>
</dbReference>
<organism evidence="2 3">
    <name type="scientific">Xanthobacter aminoxidans</name>
    <dbReference type="NCBI Taxonomy" id="186280"/>
    <lineage>
        <taxon>Bacteria</taxon>
        <taxon>Pseudomonadati</taxon>
        <taxon>Pseudomonadota</taxon>
        <taxon>Alphaproteobacteria</taxon>
        <taxon>Hyphomicrobiales</taxon>
        <taxon>Xanthobacteraceae</taxon>
        <taxon>Xanthobacter</taxon>
    </lineage>
</organism>
<dbReference type="Proteomes" id="UP001604043">
    <property type="component" value="Unassembled WGS sequence"/>
</dbReference>
<dbReference type="RefSeq" id="WP_029555320.1">
    <property type="nucleotide sequence ID" value="NZ_JBAFUR010000001.1"/>
</dbReference>
<proteinExistence type="predicted"/>
<evidence type="ECO:0000259" key="1">
    <source>
        <dbReference type="Pfam" id="PF00704"/>
    </source>
</evidence>
<dbReference type="Gene3D" id="3.20.20.80">
    <property type="entry name" value="Glycosidases"/>
    <property type="match status" value="1"/>
</dbReference>
<keyword evidence="2" id="KW-0378">Hydrolase</keyword>
<dbReference type="GO" id="GO:0016787">
    <property type="term" value="F:hydrolase activity"/>
    <property type="evidence" value="ECO:0007669"/>
    <property type="project" value="UniProtKB-KW"/>
</dbReference>
<dbReference type="InterPro" id="IPR017853">
    <property type="entry name" value="GH"/>
</dbReference>
<dbReference type="InterPro" id="IPR001223">
    <property type="entry name" value="Glyco_hydro18_cat"/>
</dbReference>